<protein>
    <submittedName>
        <fullName evidence="1">Endonuclease</fullName>
    </submittedName>
</protein>
<evidence type="ECO:0000313" key="1">
    <source>
        <dbReference type="EMBL" id="XRI75950.1"/>
    </source>
</evidence>
<proteinExistence type="predicted"/>
<organism evidence="1 2">
    <name type="scientific">Acidithiobacillus sulfuriphilus</name>
    <dbReference type="NCBI Taxonomy" id="1867749"/>
    <lineage>
        <taxon>Bacteria</taxon>
        <taxon>Pseudomonadati</taxon>
        <taxon>Pseudomonadota</taxon>
        <taxon>Acidithiobacillia</taxon>
        <taxon>Acidithiobacillales</taxon>
        <taxon>Acidithiobacillaceae</taxon>
        <taxon>Acidithiobacillus</taxon>
    </lineage>
</organism>
<evidence type="ECO:0000313" key="2">
    <source>
        <dbReference type="Proteomes" id="UP000271650"/>
    </source>
</evidence>
<name>A0ACD5HMP4_9PROT</name>
<gene>
    <name evidence="1" type="ORF">EC580_008160</name>
</gene>
<dbReference type="EMBL" id="CP127527">
    <property type="protein sequence ID" value="XRI75950.1"/>
    <property type="molecule type" value="Genomic_DNA"/>
</dbReference>
<keyword evidence="2" id="KW-1185">Reference proteome</keyword>
<dbReference type="Proteomes" id="UP000271650">
    <property type="component" value="Chromosome"/>
</dbReference>
<sequence>MADSPVTRWPLVYERLHAHFGAQDWWPAQSPFEVMVGAILTQNTAWRNVELAIAALRAADALGVRAILGMDEADLAQLIRPAGYFRVKARRLRALCAFLAAQGVAEDPGQLGRGQDPVALRRDLLAVHGVGEETADAILLYALDAAVPVVDAYTRRIGKRLGLLPEKASYGEIQSAIAAEIPADLAVLNELHALLVQLGKEHCRPRPRCELCPLLSLCPHAYA</sequence>
<keyword evidence="1" id="KW-0540">Nuclease</keyword>
<accession>A0ACD5HMP4</accession>
<keyword evidence="1" id="KW-0255">Endonuclease</keyword>
<keyword evidence="1" id="KW-0378">Hydrolase</keyword>
<reference evidence="1 2" key="1">
    <citation type="journal article" date="2019" name="Int. J. Syst. Evol. Microbiol.">
        <title>Acidithiobacillus sulfuriphilus sp. nov.: an extremely acidophilic sulfur-oxidizing chemolithotroph isolated from a neutral pH environment.</title>
        <authorList>
            <person name="Falagan C."/>
            <person name="Moya-Beltran A."/>
            <person name="Castro M."/>
            <person name="Quatrini R."/>
            <person name="Johnson D.B."/>
        </authorList>
    </citation>
    <scope>NUCLEOTIDE SEQUENCE [LARGE SCALE GENOMIC DNA]</scope>
    <source>
        <strain evidence="1 2">CJ-2</strain>
    </source>
</reference>